<name>A0A2I2FVC9_9EURO</name>
<evidence type="ECO:0000313" key="3">
    <source>
        <dbReference type="Proteomes" id="UP000234275"/>
    </source>
</evidence>
<feature type="region of interest" description="Disordered" evidence="1">
    <location>
        <begin position="28"/>
        <end position="56"/>
    </location>
</feature>
<gene>
    <name evidence="2" type="ORF">P170DRAFT_288723</name>
</gene>
<comment type="caution">
    <text evidence="2">The sequence shown here is derived from an EMBL/GenBank/DDBJ whole genome shotgun (WGS) entry which is preliminary data.</text>
</comment>
<proteinExistence type="predicted"/>
<dbReference type="VEuPathDB" id="FungiDB:P170DRAFT_288723"/>
<dbReference type="RefSeq" id="XP_024699884.1">
    <property type="nucleotide sequence ID" value="XM_024843228.1"/>
</dbReference>
<dbReference type="Proteomes" id="UP000234275">
    <property type="component" value="Unassembled WGS sequence"/>
</dbReference>
<organism evidence="2 3">
    <name type="scientific">Aspergillus steynii IBT 23096</name>
    <dbReference type="NCBI Taxonomy" id="1392250"/>
    <lineage>
        <taxon>Eukaryota</taxon>
        <taxon>Fungi</taxon>
        <taxon>Dikarya</taxon>
        <taxon>Ascomycota</taxon>
        <taxon>Pezizomycotina</taxon>
        <taxon>Eurotiomycetes</taxon>
        <taxon>Eurotiomycetidae</taxon>
        <taxon>Eurotiales</taxon>
        <taxon>Aspergillaceae</taxon>
        <taxon>Aspergillus</taxon>
        <taxon>Aspergillus subgen. Circumdati</taxon>
    </lineage>
</organism>
<accession>A0A2I2FVC9</accession>
<sequence>MVWTCTIPSSPLPCLTFSLPPISCTNPHWQQKTSSMMSGPKRPKKRRGSTAVIGSWRQSMDAWNGGKCSRRLSARADQGVLEWERRALCYGIGLDGPGREDSGE</sequence>
<keyword evidence="3" id="KW-1185">Reference proteome</keyword>
<evidence type="ECO:0000256" key="1">
    <source>
        <dbReference type="SAM" id="MobiDB-lite"/>
    </source>
</evidence>
<dbReference type="AlphaFoldDB" id="A0A2I2FVC9"/>
<dbReference type="EMBL" id="MSFO01000009">
    <property type="protein sequence ID" value="PLB44582.1"/>
    <property type="molecule type" value="Genomic_DNA"/>
</dbReference>
<reference evidence="2 3" key="1">
    <citation type="submission" date="2016-12" db="EMBL/GenBank/DDBJ databases">
        <title>The genomes of Aspergillus section Nigri reveals drivers in fungal speciation.</title>
        <authorList>
            <consortium name="DOE Joint Genome Institute"/>
            <person name="Vesth T.C."/>
            <person name="Nybo J."/>
            <person name="Theobald S."/>
            <person name="Brandl J."/>
            <person name="Frisvad J.C."/>
            <person name="Nielsen K.F."/>
            <person name="Lyhne E.K."/>
            <person name="Kogle M.E."/>
            <person name="Kuo A."/>
            <person name="Riley R."/>
            <person name="Clum A."/>
            <person name="Nolan M."/>
            <person name="Lipzen A."/>
            <person name="Salamov A."/>
            <person name="Henrissat B."/>
            <person name="Wiebenga A."/>
            <person name="De Vries R.P."/>
            <person name="Grigoriev I.V."/>
            <person name="Mortensen U.H."/>
            <person name="Andersen M.R."/>
            <person name="Baker S.E."/>
        </authorList>
    </citation>
    <scope>NUCLEOTIDE SEQUENCE [LARGE SCALE GENOMIC DNA]</scope>
    <source>
        <strain evidence="2 3">IBT 23096</strain>
    </source>
</reference>
<feature type="compositionally biased region" description="Polar residues" evidence="1">
    <location>
        <begin position="28"/>
        <end position="37"/>
    </location>
</feature>
<protein>
    <submittedName>
        <fullName evidence="2">Uncharacterized protein</fullName>
    </submittedName>
</protein>
<dbReference type="GeneID" id="36550927"/>
<evidence type="ECO:0000313" key="2">
    <source>
        <dbReference type="EMBL" id="PLB44582.1"/>
    </source>
</evidence>